<dbReference type="HAMAP" id="MF_01197">
    <property type="entry name" value="SepF"/>
    <property type="match status" value="1"/>
</dbReference>
<dbReference type="GO" id="GO:0043093">
    <property type="term" value="P:FtsZ-dependent cytokinesis"/>
    <property type="evidence" value="ECO:0007669"/>
    <property type="project" value="UniProtKB-UniRule"/>
</dbReference>
<dbReference type="EMBL" id="LAYJ01000102">
    <property type="protein sequence ID" value="KKI50711.1"/>
    <property type="molecule type" value="Genomic_DNA"/>
</dbReference>
<keyword evidence="2 5" id="KW-0717">Septation</keyword>
<sequence>MGSFGNRLFAAIGLERVPVDEAYAYEPEREDYDEQKQPAKKRKKKTQKSDGDNIVRLYDYEANIMIFRPEHFEQVNDIVGNLEQNTQVVINLDDAKEETARRIVDFVSGALLALRGSLCRVSQSIYVATTANVFIETSGNIDCPSNLEEAAVAD</sequence>
<dbReference type="OrthoDB" id="9815206at2"/>
<proteinExistence type="inferred from homology"/>
<dbReference type="PATRIC" id="fig|270498.16.peg.1093"/>
<comment type="subunit">
    <text evidence="5">Homodimer. Interacts with FtsZ.</text>
</comment>
<evidence type="ECO:0000256" key="5">
    <source>
        <dbReference type="HAMAP-Rule" id="MF_01197"/>
    </source>
</evidence>
<evidence type="ECO:0000256" key="2">
    <source>
        <dbReference type="ARBA" id="ARBA00023210"/>
    </source>
</evidence>
<dbReference type="Gene3D" id="3.30.110.150">
    <property type="entry name" value="SepF-like protein"/>
    <property type="match status" value="1"/>
</dbReference>
<protein>
    <recommendedName>
        <fullName evidence="5">Cell division protein SepF</fullName>
    </recommendedName>
</protein>
<comment type="similarity">
    <text evidence="5">Belongs to the SepF family.</text>
</comment>
<keyword evidence="3 5" id="KW-0131">Cell cycle</keyword>
<evidence type="ECO:0000256" key="1">
    <source>
        <dbReference type="ARBA" id="ARBA00022618"/>
    </source>
</evidence>
<evidence type="ECO:0000313" key="8">
    <source>
        <dbReference type="Proteomes" id="UP000034076"/>
    </source>
</evidence>
<name>A0A0M2NIB9_9FIRM</name>
<evidence type="ECO:0000313" key="7">
    <source>
        <dbReference type="EMBL" id="KKI50711.1"/>
    </source>
</evidence>
<dbReference type="STRING" id="270498.CHK_1826"/>
<dbReference type="PANTHER" id="PTHR35798">
    <property type="entry name" value="CELL DIVISION PROTEIN SEPF"/>
    <property type="match status" value="1"/>
</dbReference>
<comment type="caution">
    <text evidence="7">The sequence shown here is derived from an EMBL/GenBank/DDBJ whole genome shotgun (WGS) entry which is preliminary data.</text>
</comment>
<dbReference type="GO" id="GO:0005737">
    <property type="term" value="C:cytoplasm"/>
    <property type="evidence" value="ECO:0007669"/>
    <property type="project" value="UniProtKB-SubCell"/>
</dbReference>
<keyword evidence="1 5" id="KW-0132">Cell division</keyword>
<gene>
    <name evidence="5" type="primary">sepF</name>
    <name evidence="7" type="ORF">CHK_1826</name>
</gene>
<dbReference type="Pfam" id="PF04472">
    <property type="entry name" value="SepF"/>
    <property type="match status" value="1"/>
</dbReference>
<comment type="function">
    <text evidence="4 5">Cell division protein that is part of the divisome complex and is recruited early to the Z-ring. Probably stimulates Z-ring formation, perhaps through the cross-linking of FtsZ protofilaments. Its function overlaps with FtsA.</text>
</comment>
<evidence type="ECO:0000256" key="6">
    <source>
        <dbReference type="SAM" id="MobiDB-lite"/>
    </source>
</evidence>
<dbReference type="Proteomes" id="UP000034076">
    <property type="component" value="Unassembled WGS sequence"/>
</dbReference>
<dbReference type="InterPro" id="IPR038594">
    <property type="entry name" value="SepF-like_sf"/>
</dbReference>
<evidence type="ECO:0000256" key="3">
    <source>
        <dbReference type="ARBA" id="ARBA00023306"/>
    </source>
</evidence>
<feature type="region of interest" description="Disordered" evidence="6">
    <location>
        <begin position="25"/>
        <end position="48"/>
    </location>
</feature>
<dbReference type="PANTHER" id="PTHR35798:SF1">
    <property type="entry name" value="CELL DIVISION PROTEIN SEPF"/>
    <property type="match status" value="1"/>
</dbReference>
<accession>A0A0M2NIB9</accession>
<reference evidence="7 8" key="1">
    <citation type="submission" date="2015-04" db="EMBL/GenBank/DDBJ databases">
        <title>Draft genome sequence of bacteremic isolate Catabacter hongkongensis type strain HKU16T.</title>
        <authorList>
            <person name="Lau S.K."/>
            <person name="Teng J.L."/>
            <person name="Huang Y."/>
            <person name="Curreem S.O."/>
            <person name="Tsui S.K."/>
            <person name="Woo P.C."/>
        </authorList>
    </citation>
    <scope>NUCLEOTIDE SEQUENCE [LARGE SCALE GENOMIC DNA]</scope>
    <source>
        <strain evidence="7 8">HKU16</strain>
    </source>
</reference>
<comment type="subcellular location">
    <subcellularLocation>
        <location evidence="5">Cytoplasm</location>
    </subcellularLocation>
    <text evidence="5">Localizes to the division site, in a FtsZ-dependent manner.</text>
</comment>
<dbReference type="AlphaFoldDB" id="A0A0M2NIB9"/>
<keyword evidence="8" id="KW-1185">Reference proteome</keyword>
<dbReference type="RefSeq" id="WP_052740475.1">
    <property type="nucleotide sequence ID" value="NZ_CAUERS010000041.1"/>
</dbReference>
<keyword evidence="5" id="KW-0963">Cytoplasm</keyword>
<evidence type="ECO:0000256" key="4">
    <source>
        <dbReference type="ARBA" id="ARBA00044936"/>
    </source>
</evidence>
<dbReference type="GO" id="GO:0000917">
    <property type="term" value="P:division septum assembly"/>
    <property type="evidence" value="ECO:0007669"/>
    <property type="project" value="UniProtKB-KW"/>
</dbReference>
<dbReference type="InterPro" id="IPR007561">
    <property type="entry name" value="Cell_div_SepF/SepF-rel"/>
</dbReference>
<organism evidence="7 8">
    <name type="scientific">Christensenella hongkongensis</name>
    <dbReference type="NCBI Taxonomy" id="270498"/>
    <lineage>
        <taxon>Bacteria</taxon>
        <taxon>Bacillati</taxon>
        <taxon>Bacillota</taxon>
        <taxon>Clostridia</taxon>
        <taxon>Christensenellales</taxon>
        <taxon>Christensenellaceae</taxon>
        <taxon>Christensenella</taxon>
    </lineage>
</organism>
<dbReference type="InterPro" id="IPR023052">
    <property type="entry name" value="Cell_div_SepF"/>
</dbReference>